<organism evidence="1 2">
    <name type="scientific">Ditylenchus dipsaci</name>
    <dbReference type="NCBI Taxonomy" id="166011"/>
    <lineage>
        <taxon>Eukaryota</taxon>
        <taxon>Metazoa</taxon>
        <taxon>Ecdysozoa</taxon>
        <taxon>Nematoda</taxon>
        <taxon>Chromadorea</taxon>
        <taxon>Rhabditida</taxon>
        <taxon>Tylenchina</taxon>
        <taxon>Tylenchomorpha</taxon>
        <taxon>Sphaerularioidea</taxon>
        <taxon>Anguinidae</taxon>
        <taxon>Anguininae</taxon>
        <taxon>Ditylenchus</taxon>
    </lineage>
</organism>
<dbReference type="Proteomes" id="UP000887574">
    <property type="component" value="Unplaced"/>
</dbReference>
<keyword evidence="1" id="KW-1185">Reference proteome</keyword>
<protein>
    <submittedName>
        <fullName evidence="2">Uncharacterized protein</fullName>
    </submittedName>
</protein>
<dbReference type="WBParaSite" id="jg10019">
    <property type="protein sequence ID" value="jg10019"/>
    <property type="gene ID" value="jg10019"/>
</dbReference>
<accession>A0A915CKT0</accession>
<proteinExistence type="predicted"/>
<sequence>MKQAALLLNLIETVCPKAEINWHEPLIDDREEYEVLKHLGFIVKGRYELEQDVFNSDGLLGSGTNLYFILGANYKLLESLLKSLSTDGCLHKSLFITGVFETDKSSKYVHYFFKNSSQITVPAFGEILADEFLIQFSNPMEVSYYYF</sequence>
<reference evidence="2" key="1">
    <citation type="submission" date="2022-11" db="UniProtKB">
        <authorList>
            <consortium name="WormBaseParasite"/>
        </authorList>
    </citation>
    <scope>IDENTIFICATION</scope>
</reference>
<dbReference type="AlphaFoldDB" id="A0A915CKT0"/>
<evidence type="ECO:0000313" key="2">
    <source>
        <dbReference type="WBParaSite" id="jg10019"/>
    </source>
</evidence>
<evidence type="ECO:0000313" key="1">
    <source>
        <dbReference type="Proteomes" id="UP000887574"/>
    </source>
</evidence>
<name>A0A915CKT0_9BILA</name>